<evidence type="ECO:0000313" key="1">
    <source>
        <dbReference type="EMBL" id="OYX05089.1"/>
    </source>
</evidence>
<organism evidence="1 2">
    <name type="scientific">Caulobacter vibrioides</name>
    <name type="common">Caulobacter crescentus</name>
    <dbReference type="NCBI Taxonomy" id="155892"/>
    <lineage>
        <taxon>Bacteria</taxon>
        <taxon>Pseudomonadati</taxon>
        <taxon>Pseudomonadota</taxon>
        <taxon>Alphaproteobacteria</taxon>
        <taxon>Caulobacterales</taxon>
        <taxon>Caulobacteraceae</taxon>
        <taxon>Caulobacter</taxon>
    </lineage>
</organism>
<comment type="caution">
    <text evidence="1">The sequence shown here is derived from an EMBL/GenBank/DDBJ whole genome shotgun (WGS) entry which is preliminary data.</text>
</comment>
<dbReference type="Gene3D" id="3.20.70.20">
    <property type="match status" value="1"/>
</dbReference>
<dbReference type="NCBIfam" id="TIGR02487">
    <property type="entry name" value="NrdD"/>
    <property type="match status" value="1"/>
</dbReference>
<name>A0A258DBE5_CAUVI</name>
<dbReference type="PANTHER" id="PTHR21075">
    <property type="entry name" value="ANAEROBIC RIBONUCLEOSIDE-TRIPHOSPHATE REDUCTASE"/>
    <property type="match status" value="1"/>
</dbReference>
<dbReference type="Proteomes" id="UP000215616">
    <property type="component" value="Unassembled WGS sequence"/>
</dbReference>
<dbReference type="NCBIfam" id="NF006126">
    <property type="entry name" value="PRK08270.1"/>
    <property type="match status" value="1"/>
</dbReference>
<reference evidence="1 2" key="1">
    <citation type="submission" date="2017-03" db="EMBL/GenBank/DDBJ databases">
        <title>Lifting the veil on microbial sulfur biogeochemistry in mining wastewaters.</title>
        <authorList>
            <person name="Kantor R.S."/>
            <person name="Colenbrander Nelson T."/>
            <person name="Marshall S."/>
            <person name="Bennett D."/>
            <person name="Apte S."/>
            <person name="Camacho D."/>
            <person name="Thomas B.C."/>
            <person name="Warren L.A."/>
            <person name="Banfield J.F."/>
        </authorList>
    </citation>
    <scope>NUCLEOTIDE SEQUENCE [LARGE SCALE GENOMIC DNA]</scope>
    <source>
        <strain evidence="1">32-67-7</strain>
    </source>
</reference>
<dbReference type="PANTHER" id="PTHR21075:SF0">
    <property type="entry name" value="ANAEROBIC RIBONUCLEOSIDE-TRIPHOSPHATE REDUCTASE"/>
    <property type="match status" value="1"/>
</dbReference>
<dbReference type="GO" id="GO:0004748">
    <property type="term" value="F:ribonucleoside-diphosphate reductase activity, thioredoxin disulfide as acceptor"/>
    <property type="evidence" value="ECO:0007669"/>
    <property type="project" value="TreeGrafter"/>
</dbReference>
<dbReference type="GO" id="GO:0031250">
    <property type="term" value="C:anaerobic ribonucleoside-triphosphate reductase complex"/>
    <property type="evidence" value="ECO:0007669"/>
    <property type="project" value="TreeGrafter"/>
</dbReference>
<dbReference type="InterPro" id="IPR012833">
    <property type="entry name" value="NrdD"/>
</dbReference>
<protein>
    <submittedName>
        <fullName evidence="1">Ribonucleoside triphosphate reductase</fullName>
    </submittedName>
</protein>
<dbReference type="GO" id="GO:0008998">
    <property type="term" value="F:ribonucleoside-triphosphate reductase (thioredoxin) activity"/>
    <property type="evidence" value="ECO:0007669"/>
    <property type="project" value="InterPro"/>
</dbReference>
<dbReference type="AlphaFoldDB" id="A0A258DBE5"/>
<sequence>MADHRAKTSEQPPVAARDSVSIEVGASIDEYLHRRDWRVNANANQGYSLGGLILNVSGKVVANYWLSEVYPPEIGQAHRAGDLHIHDLDMLAGYCAGWSLRTLLTEGFNGVPGRVECGPAKHFSSAVGQVVNFLGTLQNEWAGAQAFSSFDTYMAPFVRKDAMSYEQVRQGVQELIYNLNIPSRWGTQTPFTNLTFDWICPEDLREQTPVIGGVDMPFTYGELQAEMDMINRAYIDVMSQGDAKGRVFTFPIPTYNITPDFPWESENAERLFAMTAKYGLPYFQNFVNSELKPNMIRSMCCRLQLDLSELLKRGNGLFGSAEQTGSLGVVTVNCARLGYVHRGDEAGLLERLDALLDLGRDSLEIKRRVVQQLMDEGLFPYTARYLGTLRNHFSTLGVNGLNEMIRNFTAGAEDIATPWGRDFALRVLDHVRARIVAFQAETGHMYNLEATPAEGATYRFAKEDKKRFADILQAGTAQQPYYTNSSQLPVDYTDDPFEALAHQEALQRKYTGGTVLHLYMGSRLTSTEACRKLVRRALEGFQTPYITITPTFSICPTHGYLEGEHEFCPRCDEALLARRAVQAA</sequence>
<dbReference type="GO" id="GO:0006260">
    <property type="term" value="P:DNA replication"/>
    <property type="evidence" value="ECO:0007669"/>
    <property type="project" value="InterPro"/>
</dbReference>
<evidence type="ECO:0000313" key="2">
    <source>
        <dbReference type="Proteomes" id="UP000215616"/>
    </source>
</evidence>
<dbReference type="CDD" id="cd01675">
    <property type="entry name" value="RNR_III"/>
    <property type="match status" value="1"/>
</dbReference>
<gene>
    <name evidence="1" type="ORF">B7Z12_04535</name>
</gene>
<dbReference type="GO" id="GO:0009265">
    <property type="term" value="P:2'-deoxyribonucleotide biosynthetic process"/>
    <property type="evidence" value="ECO:0007669"/>
    <property type="project" value="TreeGrafter"/>
</dbReference>
<dbReference type="EMBL" id="NCDQ01000047">
    <property type="protein sequence ID" value="OYX05089.1"/>
    <property type="molecule type" value="Genomic_DNA"/>
</dbReference>
<dbReference type="Pfam" id="PF13597">
    <property type="entry name" value="NRDD"/>
    <property type="match status" value="1"/>
</dbReference>
<proteinExistence type="predicted"/>
<accession>A0A258DBE5</accession>
<dbReference type="SUPFAM" id="SSF51998">
    <property type="entry name" value="PFL-like glycyl radical enzymes"/>
    <property type="match status" value="1"/>
</dbReference>